<evidence type="ECO:0000259" key="10">
    <source>
        <dbReference type="PROSITE" id="PS50109"/>
    </source>
</evidence>
<dbReference type="Pfam" id="PF02518">
    <property type="entry name" value="HATPase_c"/>
    <property type="match status" value="1"/>
</dbReference>
<dbReference type="SMART" id="SM00388">
    <property type="entry name" value="HisKA"/>
    <property type="match status" value="1"/>
</dbReference>
<evidence type="ECO:0000259" key="11">
    <source>
        <dbReference type="PROSITE" id="PS50110"/>
    </source>
</evidence>
<dbReference type="SMART" id="SM00387">
    <property type="entry name" value="HATPase_c"/>
    <property type="match status" value="1"/>
</dbReference>
<feature type="domain" description="CBS" evidence="14">
    <location>
        <begin position="157"/>
        <end position="216"/>
    </location>
</feature>
<dbReference type="InterPro" id="IPR005467">
    <property type="entry name" value="His_kinase_dom"/>
</dbReference>
<feature type="domain" description="CBS" evidence="14">
    <location>
        <begin position="225"/>
        <end position="283"/>
    </location>
</feature>
<dbReference type="InterPro" id="IPR036890">
    <property type="entry name" value="HATPase_C_sf"/>
</dbReference>
<dbReference type="CDD" id="cd00082">
    <property type="entry name" value="HisKA"/>
    <property type="match status" value="1"/>
</dbReference>
<dbReference type="InterPro" id="IPR000014">
    <property type="entry name" value="PAS"/>
</dbReference>
<evidence type="ECO:0000259" key="12">
    <source>
        <dbReference type="PROSITE" id="PS50112"/>
    </source>
</evidence>
<dbReference type="SMART" id="SM00086">
    <property type="entry name" value="PAC"/>
    <property type="match status" value="5"/>
</dbReference>
<dbReference type="Gene3D" id="3.30.450.20">
    <property type="entry name" value="PAS domain"/>
    <property type="match status" value="5"/>
</dbReference>
<dbReference type="SMART" id="SM00091">
    <property type="entry name" value="PAS"/>
    <property type="match status" value="5"/>
</dbReference>
<dbReference type="InterPro" id="IPR001610">
    <property type="entry name" value="PAC"/>
</dbReference>
<dbReference type="InterPro" id="IPR004358">
    <property type="entry name" value="Sig_transdc_His_kin-like_C"/>
</dbReference>
<dbReference type="PROSITE" id="PS50112">
    <property type="entry name" value="PAS"/>
    <property type="match status" value="5"/>
</dbReference>
<dbReference type="InterPro" id="IPR035965">
    <property type="entry name" value="PAS-like_dom_sf"/>
</dbReference>
<feature type="domain" description="PAS" evidence="12">
    <location>
        <begin position="845"/>
        <end position="915"/>
    </location>
</feature>
<evidence type="ECO:0000256" key="1">
    <source>
        <dbReference type="ARBA" id="ARBA00000085"/>
    </source>
</evidence>
<evidence type="ECO:0000256" key="6">
    <source>
        <dbReference type="ARBA" id="ARBA00023012"/>
    </source>
</evidence>
<dbReference type="PROSITE" id="PS50110">
    <property type="entry name" value="RESPONSE_REGULATORY"/>
    <property type="match status" value="1"/>
</dbReference>
<dbReference type="InterPro" id="IPR052162">
    <property type="entry name" value="Sensor_kinase/Photoreceptor"/>
</dbReference>
<dbReference type="InterPro" id="IPR013767">
    <property type="entry name" value="PAS_fold"/>
</dbReference>
<dbReference type="InterPro" id="IPR000644">
    <property type="entry name" value="CBS_dom"/>
</dbReference>
<proteinExistence type="predicted"/>
<dbReference type="Gene3D" id="3.10.580.10">
    <property type="entry name" value="CBS-domain"/>
    <property type="match status" value="2"/>
</dbReference>
<feature type="domain" description="PAS" evidence="12">
    <location>
        <begin position="724"/>
        <end position="794"/>
    </location>
</feature>
<feature type="domain" description="PAS" evidence="12">
    <location>
        <begin position="347"/>
        <end position="401"/>
    </location>
</feature>
<dbReference type="Gene3D" id="1.10.287.130">
    <property type="match status" value="1"/>
</dbReference>
<keyword evidence="9" id="KW-0175">Coiled coil</keyword>
<dbReference type="SUPFAM" id="SSF47384">
    <property type="entry name" value="Homodimeric domain of signal transducing histidine kinase"/>
    <property type="match status" value="1"/>
</dbReference>
<dbReference type="SUPFAM" id="SSF54631">
    <property type="entry name" value="CBS-domain pair"/>
    <property type="match status" value="2"/>
</dbReference>
<feature type="coiled-coil region" evidence="9">
    <location>
        <begin position="284"/>
        <end position="361"/>
    </location>
</feature>
<evidence type="ECO:0000313" key="15">
    <source>
        <dbReference type="EMBL" id="BAY68001.1"/>
    </source>
</evidence>
<feature type="coiled-coil region" evidence="9">
    <location>
        <begin position="577"/>
        <end position="604"/>
    </location>
</feature>
<dbReference type="Pfam" id="PF00072">
    <property type="entry name" value="Response_reg"/>
    <property type="match status" value="1"/>
</dbReference>
<gene>
    <name evidence="15" type="ORF">NIES23_07840</name>
</gene>
<dbReference type="Pfam" id="PF00512">
    <property type="entry name" value="HisKA"/>
    <property type="match status" value="1"/>
</dbReference>
<evidence type="ECO:0000259" key="14">
    <source>
        <dbReference type="PROSITE" id="PS51371"/>
    </source>
</evidence>
<dbReference type="Pfam" id="PF00571">
    <property type="entry name" value="CBS"/>
    <property type="match status" value="4"/>
</dbReference>
<dbReference type="InterPro" id="IPR013655">
    <property type="entry name" value="PAS_fold_3"/>
</dbReference>
<protein>
    <recommendedName>
        <fullName evidence="2">histidine kinase</fullName>
        <ecNumber evidence="2">2.7.13.3</ecNumber>
    </recommendedName>
</protein>
<dbReference type="InterPro" id="IPR003661">
    <property type="entry name" value="HisK_dim/P_dom"/>
</dbReference>
<dbReference type="InterPro" id="IPR011006">
    <property type="entry name" value="CheY-like_superfamily"/>
</dbReference>
<dbReference type="Gene3D" id="2.10.70.100">
    <property type="match status" value="2"/>
</dbReference>
<dbReference type="Proteomes" id="UP000217507">
    <property type="component" value="Chromosome"/>
</dbReference>
<keyword evidence="8" id="KW-0129">CBS domain</keyword>
<feature type="domain" description="CBS" evidence="14">
    <location>
        <begin position="90"/>
        <end position="150"/>
    </location>
</feature>
<organism evidence="15 16">
    <name type="scientific">Trichormus variabilis NIES-23</name>
    <dbReference type="NCBI Taxonomy" id="1973479"/>
    <lineage>
        <taxon>Bacteria</taxon>
        <taxon>Bacillati</taxon>
        <taxon>Cyanobacteriota</taxon>
        <taxon>Cyanophyceae</taxon>
        <taxon>Nostocales</taxon>
        <taxon>Nostocaceae</taxon>
        <taxon>Trichormus</taxon>
    </lineage>
</organism>
<dbReference type="SUPFAM" id="SSF55874">
    <property type="entry name" value="ATPase domain of HSP90 chaperone/DNA topoisomerase II/histidine kinase"/>
    <property type="match status" value="1"/>
</dbReference>
<feature type="domain" description="PAS" evidence="12">
    <location>
        <begin position="594"/>
        <end position="667"/>
    </location>
</feature>
<dbReference type="InterPro" id="IPR000700">
    <property type="entry name" value="PAS-assoc_C"/>
</dbReference>
<keyword evidence="6" id="KW-0902">Two-component regulatory system</keyword>
<dbReference type="PANTHER" id="PTHR43304">
    <property type="entry name" value="PHYTOCHROME-LIKE PROTEIN CPH1"/>
    <property type="match status" value="1"/>
</dbReference>
<dbReference type="InterPro" id="IPR001789">
    <property type="entry name" value="Sig_transdc_resp-reg_receiver"/>
</dbReference>
<dbReference type="NCBIfam" id="TIGR00229">
    <property type="entry name" value="sensory_box"/>
    <property type="match status" value="5"/>
</dbReference>
<comment type="catalytic activity">
    <reaction evidence="1">
        <text>ATP + protein L-histidine = ADP + protein N-phospho-L-histidine.</text>
        <dbReference type="EC" id="2.7.13.3"/>
    </reaction>
</comment>
<dbReference type="SUPFAM" id="SSF52172">
    <property type="entry name" value="CheY-like"/>
    <property type="match status" value="1"/>
</dbReference>
<dbReference type="Gene3D" id="3.30.565.10">
    <property type="entry name" value="Histidine kinase-like ATPase, C-terminal domain"/>
    <property type="match status" value="1"/>
</dbReference>
<evidence type="ECO:0000259" key="13">
    <source>
        <dbReference type="PROSITE" id="PS50113"/>
    </source>
</evidence>
<dbReference type="Pfam" id="PF00989">
    <property type="entry name" value="PAS"/>
    <property type="match status" value="1"/>
</dbReference>
<evidence type="ECO:0000313" key="16">
    <source>
        <dbReference type="Proteomes" id="UP000217507"/>
    </source>
</evidence>
<dbReference type="Pfam" id="PF08447">
    <property type="entry name" value="PAS_3"/>
    <property type="match status" value="2"/>
</dbReference>
<evidence type="ECO:0000256" key="9">
    <source>
        <dbReference type="SAM" id="Coils"/>
    </source>
</evidence>
<evidence type="ECO:0000256" key="7">
    <source>
        <dbReference type="PROSITE-ProRule" id="PRU00169"/>
    </source>
</evidence>
<dbReference type="GO" id="GO:0000155">
    <property type="term" value="F:phosphorelay sensor kinase activity"/>
    <property type="evidence" value="ECO:0007669"/>
    <property type="project" value="InterPro"/>
</dbReference>
<feature type="domain" description="Histidine kinase" evidence="10">
    <location>
        <begin position="982"/>
        <end position="1207"/>
    </location>
</feature>
<sequence>MPSLYPVDLPTIEQVMECYPLTVLPDTLLVDVIALMNPVSRCTIDSASDFSSCVLVVEEKNLVGIFTLRDIVRLTGVGVNISRKKISEVMTQPVISLTQAAAQNALTALAFMRQHHIRHLPVVDEQGQLLGLITQDRIRQVVQPAHLLKLRCVTEVMVTQIIHALPTTSVLELSQMMSDRRISCVVIVAPQETKLIPVGMITEKDILKVHLQGLDIAQTPAQTVMSSPVFSISPSESLWTVNLLMQARGVRRLVVVGEQGQLQGLVTQTNLLQVLDPLEIVNVIQALEAKVAEQTFQLQQTNQQLEAEIKQRHQVEESLRQVQQELELRVAERTAELVQANARLRRREQQLQALFDQALDAILIADDEGCYVDVNAAACELFGVSREELLASTIADFAAPEFNFTQAWQQFREQEQMSGEFQLHRPNGTVRATEFAAVANFIPHRHLSIIRDVSDRQQAKANLQNSEQRLQLALSASSTGMWDWNLQTNEVVWSESMCSLFNIDPQTFNNRFESFVNFIHPEDREFVEQHLMQSIDQNTICNIEFRVVWLDGTVHWASGKGNVFYDEVGKPIRMIGVHQDITERKQAEAKLQKSEQRLKLALWAGNTGTWDWNLQTNEVIWSDHLFSLFGLTPDTFDVSYENFLNLIVHPEDREFLHQSALRAIEQQVPHDIEFRFLYPDGTVGWSLCKGQVLYDDITGEPLQMIGVNMDITERKNAEEAVRESNQRLQAIIDNCPAVIYVKDMQGRHILVNSEFERITHLTREQVKNKTNVKVFSPKTAQSLSVNDQEVLSSRTPVQFEEEIQFEDGLHTYLTVKFPLCDATGEPYAICGVSTDITERKQAQEQIRQQAALINVATDAIFVRDLANRILFWSRGAENLYGWTAEETVGKLAHELFHKESSSQLEAAVTTTLEQGSWHGELEQTTKNAQEIIVASRWTLVHNQFGDSPSILVVNTNITEKKQLELQFYRVQRLESIGTLASGIAHDLNNVFAPIVMIAQLLPSRCKNVDIRTQELFKTLETSSKRGSDLVKQILTFARGTEGQRIFLQPGHLLKELAKVIQQTFPKSIEIITDIPTNTLWMVQADPTQLEQVFMNLAVNARDAMPNGGKLTITATNRVIDSTYARMHLESEVGDYIVVTISDTGTGIPPEILERIFDPFFTTKEVGKGTGLGLSTVLGIVKNHGGFVEVASQVGQGTEFQVFLLRGKGTATETIAKTELPRGNGELILVVDDETIIQQTAQEALADYNYKILVANDGIEAIALYVEYQPEISAVLLDMLMPNMDGLTAIRTLRTINPNVKIIATSGLPANEQKAIVAGADRFISKPYTTTDLLTTLSDVIGVTE</sequence>
<dbReference type="PROSITE" id="PS51371">
    <property type="entry name" value="CBS"/>
    <property type="match status" value="4"/>
</dbReference>
<feature type="domain" description="PAC" evidence="13">
    <location>
        <begin position="670"/>
        <end position="723"/>
    </location>
</feature>
<dbReference type="SUPFAM" id="SSF55785">
    <property type="entry name" value="PYP-like sensor domain (PAS domain)"/>
    <property type="match status" value="5"/>
</dbReference>
<dbReference type="InterPro" id="IPR003594">
    <property type="entry name" value="HATPase_dom"/>
</dbReference>
<name>A0A1Z4KGA6_ANAVA</name>
<feature type="domain" description="PAC" evidence="13">
    <location>
        <begin position="797"/>
        <end position="848"/>
    </location>
</feature>
<dbReference type="CDD" id="cd00156">
    <property type="entry name" value="REC"/>
    <property type="match status" value="1"/>
</dbReference>
<feature type="domain" description="PAC" evidence="13">
    <location>
        <begin position="541"/>
        <end position="593"/>
    </location>
</feature>
<dbReference type="EC" id="2.7.13.3" evidence="2"/>
<evidence type="ECO:0000256" key="3">
    <source>
        <dbReference type="ARBA" id="ARBA00022553"/>
    </source>
</evidence>
<dbReference type="PROSITE" id="PS50109">
    <property type="entry name" value="HIS_KIN"/>
    <property type="match status" value="1"/>
</dbReference>
<accession>A0A1Z4KGA6</accession>
<feature type="domain" description="CBS" evidence="14">
    <location>
        <begin position="16"/>
        <end position="81"/>
    </location>
</feature>
<reference evidence="15 16" key="1">
    <citation type="submission" date="2017-06" db="EMBL/GenBank/DDBJ databases">
        <title>Genome sequencing of cyanobaciteial culture collection at National Institute for Environmental Studies (NIES).</title>
        <authorList>
            <person name="Hirose Y."/>
            <person name="Shimura Y."/>
            <person name="Fujisawa T."/>
            <person name="Nakamura Y."/>
            <person name="Kawachi M."/>
        </authorList>
    </citation>
    <scope>NUCLEOTIDE SEQUENCE [LARGE SCALE GENOMIC DNA]</scope>
    <source>
        <strain evidence="15 16">NIES-23</strain>
    </source>
</reference>
<dbReference type="Pfam" id="PF13188">
    <property type="entry name" value="PAS_8"/>
    <property type="match status" value="1"/>
</dbReference>
<dbReference type="SMART" id="SM00448">
    <property type="entry name" value="REC"/>
    <property type="match status" value="1"/>
</dbReference>
<dbReference type="PRINTS" id="PR00344">
    <property type="entry name" value="BCTRLSENSOR"/>
</dbReference>
<dbReference type="EMBL" id="AP018216">
    <property type="protein sequence ID" value="BAY68001.1"/>
    <property type="molecule type" value="Genomic_DNA"/>
</dbReference>
<dbReference type="InterPro" id="IPR013656">
    <property type="entry name" value="PAS_4"/>
</dbReference>
<dbReference type="InterPro" id="IPR046342">
    <property type="entry name" value="CBS_dom_sf"/>
</dbReference>
<evidence type="ECO:0000256" key="5">
    <source>
        <dbReference type="ARBA" id="ARBA00022777"/>
    </source>
</evidence>
<keyword evidence="4" id="KW-0808">Transferase</keyword>
<evidence type="ECO:0000256" key="2">
    <source>
        <dbReference type="ARBA" id="ARBA00012438"/>
    </source>
</evidence>
<dbReference type="CDD" id="cd04620">
    <property type="entry name" value="CBS_two-component_sensor_histidine_kinase_repeat1"/>
    <property type="match status" value="1"/>
</dbReference>
<feature type="modified residue" description="4-aspartylphosphate" evidence="7">
    <location>
        <position position="1277"/>
    </location>
</feature>
<dbReference type="PANTHER" id="PTHR43304:SF1">
    <property type="entry name" value="PAC DOMAIN-CONTAINING PROTEIN"/>
    <property type="match status" value="1"/>
</dbReference>
<feature type="domain" description="Response regulatory" evidence="11">
    <location>
        <begin position="1226"/>
        <end position="1340"/>
    </location>
</feature>
<keyword evidence="3 7" id="KW-0597">Phosphoprotein</keyword>
<evidence type="ECO:0000256" key="8">
    <source>
        <dbReference type="PROSITE-ProRule" id="PRU00703"/>
    </source>
</evidence>
<keyword evidence="5" id="KW-0418">Kinase</keyword>
<dbReference type="SMART" id="SM00116">
    <property type="entry name" value="CBS"/>
    <property type="match status" value="4"/>
</dbReference>
<dbReference type="CDD" id="cd00130">
    <property type="entry name" value="PAS"/>
    <property type="match status" value="5"/>
</dbReference>
<dbReference type="Pfam" id="PF08448">
    <property type="entry name" value="PAS_4"/>
    <property type="match status" value="1"/>
</dbReference>
<dbReference type="CDD" id="cd17774">
    <property type="entry name" value="CBS_two-component_sensor_histidine_kinase_repeat2"/>
    <property type="match status" value="1"/>
</dbReference>
<feature type="domain" description="PAS" evidence="12">
    <location>
        <begin position="466"/>
        <end position="538"/>
    </location>
</feature>
<dbReference type="InterPro" id="IPR036097">
    <property type="entry name" value="HisK_dim/P_sf"/>
</dbReference>
<dbReference type="GO" id="GO:0006355">
    <property type="term" value="P:regulation of DNA-templated transcription"/>
    <property type="evidence" value="ECO:0007669"/>
    <property type="project" value="InterPro"/>
</dbReference>
<dbReference type="Gene3D" id="3.40.50.2300">
    <property type="match status" value="1"/>
</dbReference>
<evidence type="ECO:0000256" key="4">
    <source>
        <dbReference type="ARBA" id="ARBA00022679"/>
    </source>
</evidence>
<dbReference type="PROSITE" id="PS50113">
    <property type="entry name" value="PAC"/>
    <property type="match status" value="3"/>
</dbReference>